<evidence type="ECO:0000256" key="9">
    <source>
        <dbReference type="ARBA" id="ARBA00022490"/>
    </source>
</evidence>
<dbReference type="SMART" id="SM00387">
    <property type="entry name" value="HATPase_c"/>
    <property type="match status" value="1"/>
</dbReference>
<dbReference type="EMBL" id="AP019308">
    <property type="protein sequence ID" value="BBH21604.1"/>
    <property type="molecule type" value="Genomic_DNA"/>
</dbReference>
<dbReference type="PROSITE" id="PS50109">
    <property type="entry name" value="HIS_KIN"/>
    <property type="match status" value="1"/>
</dbReference>
<evidence type="ECO:0000256" key="18">
    <source>
        <dbReference type="ARBA" id="ARBA00023004"/>
    </source>
</evidence>
<keyword evidence="19" id="KW-0902">Two-component regulatory system</keyword>
<keyword evidence="13" id="KW-0479">Metal-binding</keyword>
<keyword evidence="21" id="KW-0472">Membrane</keyword>
<dbReference type="InterPro" id="IPR003660">
    <property type="entry name" value="HAMP_dom"/>
</dbReference>
<keyword evidence="16" id="KW-0067">ATP-binding</keyword>
<evidence type="ECO:0000256" key="5">
    <source>
        <dbReference type="ARBA" id="ARBA00012438"/>
    </source>
</evidence>
<evidence type="ECO:0000256" key="11">
    <source>
        <dbReference type="ARBA" id="ARBA00022679"/>
    </source>
</evidence>
<keyword evidence="15 24" id="KW-0418">Kinase</keyword>
<dbReference type="Pfam" id="PF07730">
    <property type="entry name" value="HisKA_3"/>
    <property type="match status" value="1"/>
</dbReference>
<evidence type="ECO:0000256" key="14">
    <source>
        <dbReference type="ARBA" id="ARBA00022741"/>
    </source>
</evidence>
<dbReference type="EC" id="2.7.13.3" evidence="5"/>
<organism evidence="24 25">
    <name type="scientific">Paenibacillus baekrokdamisoli</name>
    <dbReference type="NCBI Taxonomy" id="1712516"/>
    <lineage>
        <taxon>Bacteria</taxon>
        <taxon>Bacillati</taxon>
        <taxon>Bacillota</taxon>
        <taxon>Bacilli</taxon>
        <taxon>Bacillales</taxon>
        <taxon>Paenibacillaceae</taxon>
        <taxon>Paenibacillus</taxon>
    </lineage>
</organism>
<dbReference type="PANTHER" id="PTHR24421:SF37">
    <property type="entry name" value="SENSOR HISTIDINE KINASE NARS"/>
    <property type="match status" value="1"/>
</dbReference>
<evidence type="ECO:0000256" key="19">
    <source>
        <dbReference type="ARBA" id="ARBA00023012"/>
    </source>
</evidence>
<keyword evidence="14" id="KW-0547">Nucleotide-binding</keyword>
<keyword evidence="17" id="KW-1133">Transmembrane helix</keyword>
<keyword evidence="12" id="KW-0812">Transmembrane</keyword>
<evidence type="ECO:0000256" key="7">
    <source>
        <dbReference type="ARBA" id="ARBA00022475"/>
    </source>
</evidence>
<keyword evidence="25" id="KW-1185">Reference proteome</keyword>
<evidence type="ECO:0000256" key="21">
    <source>
        <dbReference type="ARBA" id="ARBA00023136"/>
    </source>
</evidence>
<dbReference type="PANTHER" id="PTHR24421">
    <property type="entry name" value="NITRATE/NITRITE SENSOR PROTEIN NARX-RELATED"/>
    <property type="match status" value="1"/>
</dbReference>
<evidence type="ECO:0000256" key="22">
    <source>
        <dbReference type="ARBA" id="ARBA00024827"/>
    </source>
</evidence>
<dbReference type="Pfam" id="PF02518">
    <property type="entry name" value="HATPase_c"/>
    <property type="match status" value="1"/>
</dbReference>
<dbReference type="InterPro" id="IPR050482">
    <property type="entry name" value="Sensor_HK_TwoCompSys"/>
</dbReference>
<keyword evidence="8" id="KW-0004">4Fe-4S</keyword>
<evidence type="ECO:0000256" key="17">
    <source>
        <dbReference type="ARBA" id="ARBA00022989"/>
    </source>
</evidence>
<evidence type="ECO:0000313" key="24">
    <source>
        <dbReference type="EMBL" id="BBH21604.1"/>
    </source>
</evidence>
<evidence type="ECO:0000256" key="15">
    <source>
        <dbReference type="ARBA" id="ARBA00022777"/>
    </source>
</evidence>
<keyword evidence="20" id="KW-0411">Iron-sulfur</keyword>
<dbReference type="InterPro" id="IPR011712">
    <property type="entry name" value="Sig_transdc_His_kin_sub3_dim/P"/>
</dbReference>
<evidence type="ECO:0000256" key="12">
    <source>
        <dbReference type="ARBA" id="ARBA00022692"/>
    </source>
</evidence>
<gene>
    <name evidence="24" type="primary">liaS</name>
    <name evidence="24" type="ORF">Back11_29490</name>
</gene>
<evidence type="ECO:0000256" key="1">
    <source>
        <dbReference type="ARBA" id="ARBA00000085"/>
    </source>
</evidence>
<evidence type="ECO:0000256" key="6">
    <source>
        <dbReference type="ARBA" id="ARBA00017322"/>
    </source>
</evidence>
<dbReference type="AlphaFoldDB" id="A0A3G9JEI1"/>
<dbReference type="Gene3D" id="3.30.565.10">
    <property type="entry name" value="Histidine kinase-like ATPase, C-terminal domain"/>
    <property type="match status" value="1"/>
</dbReference>
<comment type="catalytic activity">
    <reaction evidence="1">
        <text>ATP + protein L-histidine = ADP + protein N-phospho-L-histidine.</text>
        <dbReference type="EC" id="2.7.13.3"/>
    </reaction>
</comment>
<keyword evidence="9" id="KW-0963">Cytoplasm</keyword>
<evidence type="ECO:0000256" key="10">
    <source>
        <dbReference type="ARBA" id="ARBA00022553"/>
    </source>
</evidence>
<proteinExistence type="predicted"/>
<dbReference type="GO" id="GO:0046983">
    <property type="term" value="F:protein dimerization activity"/>
    <property type="evidence" value="ECO:0007669"/>
    <property type="project" value="InterPro"/>
</dbReference>
<evidence type="ECO:0000313" key="25">
    <source>
        <dbReference type="Proteomes" id="UP000275368"/>
    </source>
</evidence>
<dbReference type="Proteomes" id="UP000275368">
    <property type="component" value="Chromosome"/>
</dbReference>
<dbReference type="RefSeq" id="WP_125658377.1">
    <property type="nucleotide sequence ID" value="NZ_AP019308.1"/>
</dbReference>
<evidence type="ECO:0000256" key="23">
    <source>
        <dbReference type="ARBA" id="ARBA00030800"/>
    </source>
</evidence>
<evidence type="ECO:0000256" key="2">
    <source>
        <dbReference type="ARBA" id="ARBA00001966"/>
    </source>
</evidence>
<keyword evidence="11" id="KW-0808">Transferase</keyword>
<reference evidence="24 25" key="1">
    <citation type="submission" date="2018-11" db="EMBL/GenBank/DDBJ databases">
        <title>Complete genome sequence of Paenibacillus baekrokdamisoli strain KCTC 33723.</title>
        <authorList>
            <person name="Kang S.W."/>
            <person name="Lee K.C."/>
            <person name="Kim K.K."/>
            <person name="Kim J.S."/>
            <person name="Kim D.S."/>
            <person name="Ko S.H."/>
            <person name="Yang S.H."/>
            <person name="Lee J.S."/>
        </authorList>
    </citation>
    <scope>NUCLEOTIDE SEQUENCE [LARGE SCALE GENOMIC DNA]</scope>
    <source>
        <strain evidence="24 25">KCTC 33723</strain>
    </source>
</reference>
<evidence type="ECO:0000256" key="4">
    <source>
        <dbReference type="ARBA" id="ARBA00004651"/>
    </source>
</evidence>
<dbReference type="InterPro" id="IPR036890">
    <property type="entry name" value="HATPase_C_sf"/>
</dbReference>
<dbReference type="PRINTS" id="PR00344">
    <property type="entry name" value="BCTRLSENSOR"/>
</dbReference>
<protein>
    <recommendedName>
        <fullName evidence="6">Oxygen sensor histidine kinase NreB</fullName>
        <ecNumber evidence="5">2.7.13.3</ecNumber>
    </recommendedName>
    <alternativeName>
        <fullName evidence="23">Nitrogen regulation protein B</fullName>
    </alternativeName>
</protein>
<dbReference type="Gene3D" id="1.20.5.1930">
    <property type="match status" value="1"/>
</dbReference>
<dbReference type="InterPro" id="IPR003594">
    <property type="entry name" value="HATPase_dom"/>
</dbReference>
<accession>A0A3G9JEI1</accession>
<dbReference type="GO" id="GO:0005524">
    <property type="term" value="F:ATP binding"/>
    <property type="evidence" value="ECO:0007669"/>
    <property type="project" value="UniProtKB-KW"/>
</dbReference>
<keyword evidence="7" id="KW-1003">Cell membrane</keyword>
<evidence type="ECO:0000256" key="8">
    <source>
        <dbReference type="ARBA" id="ARBA00022485"/>
    </source>
</evidence>
<dbReference type="KEGG" id="pbk:Back11_29490"/>
<dbReference type="InterPro" id="IPR004358">
    <property type="entry name" value="Sig_transdc_His_kin-like_C"/>
</dbReference>
<dbReference type="CDD" id="cd16917">
    <property type="entry name" value="HATPase_UhpB-NarQ-NarX-like"/>
    <property type="match status" value="1"/>
</dbReference>
<dbReference type="InterPro" id="IPR005467">
    <property type="entry name" value="His_kinase_dom"/>
</dbReference>
<name>A0A3G9JEI1_9BACL</name>
<dbReference type="GO" id="GO:0005737">
    <property type="term" value="C:cytoplasm"/>
    <property type="evidence" value="ECO:0007669"/>
    <property type="project" value="UniProtKB-SubCell"/>
</dbReference>
<dbReference type="GO" id="GO:0000155">
    <property type="term" value="F:phosphorelay sensor kinase activity"/>
    <property type="evidence" value="ECO:0007669"/>
    <property type="project" value="InterPro"/>
</dbReference>
<comment type="subcellular location">
    <subcellularLocation>
        <location evidence="4">Cell membrane</location>
        <topology evidence="4">Multi-pass membrane protein</topology>
    </subcellularLocation>
    <subcellularLocation>
        <location evidence="3">Cytoplasm</location>
    </subcellularLocation>
</comment>
<evidence type="ECO:0000256" key="13">
    <source>
        <dbReference type="ARBA" id="ARBA00022723"/>
    </source>
</evidence>
<dbReference type="SUPFAM" id="SSF55874">
    <property type="entry name" value="ATPase domain of HSP90 chaperone/DNA topoisomerase II/histidine kinase"/>
    <property type="match status" value="1"/>
</dbReference>
<dbReference type="PROSITE" id="PS50885">
    <property type="entry name" value="HAMP"/>
    <property type="match status" value="1"/>
</dbReference>
<comment type="cofactor">
    <cofactor evidence="2">
        <name>[4Fe-4S] cluster</name>
        <dbReference type="ChEBI" id="CHEBI:49883"/>
    </cofactor>
</comment>
<evidence type="ECO:0000256" key="3">
    <source>
        <dbReference type="ARBA" id="ARBA00004496"/>
    </source>
</evidence>
<dbReference type="OrthoDB" id="9795828at2"/>
<dbReference type="GO" id="GO:0051539">
    <property type="term" value="F:4 iron, 4 sulfur cluster binding"/>
    <property type="evidence" value="ECO:0007669"/>
    <property type="project" value="UniProtKB-KW"/>
</dbReference>
<evidence type="ECO:0000256" key="16">
    <source>
        <dbReference type="ARBA" id="ARBA00022840"/>
    </source>
</evidence>
<sequence>MMVRLFRNSKWEMILLFTASSALSVLIWTLGSRYVDSNGGINDLWIGIAAVVIIVSAAFGYWTAQRTQRQIDVLYLGLKQATHGNYASRLPQEGARSFTAVYQEYNDMMELLDQRMQWVQLSGEEQVMRENASNEAAVLEERKRLARDLHDTVSQQLFAIHMSASSLPKLLELNQERAASVMEQLISMSSLAQKQMRGYIAHLRPLELEGRSLQEALDKWFPDYCRQNGLQGVLDWGVKEKLSEAKEHQLFLIIQEAMANIVKHAGAQTALLTITQTERQILMTLQDNGAGFRADQVKRGSYGLSTMRERANKLGGDTSIISKPGSGTRIRVTLPNYMNKGAEPQQ</sequence>
<keyword evidence="10" id="KW-0597">Phosphoprotein</keyword>
<dbReference type="GO" id="GO:0005886">
    <property type="term" value="C:plasma membrane"/>
    <property type="evidence" value="ECO:0007669"/>
    <property type="project" value="UniProtKB-SubCell"/>
</dbReference>
<comment type="function">
    <text evidence="22">Member of the two-component regulatory system NreB/NreC involved in the control of dissimilatory nitrate/nitrite reduction in response to oxygen. NreB functions as a direct oxygen sensor histidine kinase which is autophosphorylated, in the absence of oxygen, probably at the conserved histidine residue, and transfers its phosphate group probably to a conserved aspartate residue of NreC. NreB/NreC activates the expression of the nitrate (narGHJI) and nitrite (nir) reductase operons, as well as the putative nitrate transporter gene narT.</text>
</comment>
<evidence type="ECO:0000256" key="20">
    <source>
        <dbReference type="ARBA" id="ARBA00023014"/>
    </source>
</evidence>
<dbReference type="GO" id="GO:0046872">
    <property type="term" value="F:metal ion binding"/>
    <property type="evidence" value="ECO:0007669"/>
    <property type="project" value="UniProtKB-KW"/>
</dbReference>
<keyword evidence="18" id="KW-0408">Iron</keyword>